<dbReference type="Proteomes" id="UP000636110">
    <property type="component" value="Unassembled WGS sequence"/>
</dbReference>
<proteinExistence type="predicted"/>
<sequence>MENIEQLNTGVKNWGGQTIQEIKSSYDSLVSGKSGDGKKSLKLRTRKNFGEIEQLIFGFSRYLVWIHKGASKGHGGAKGSTWFHNGARVKTNPNSFGKMDTQSRVKKEFMNPVLDKQLPKLADVVAGFKADQAIKSIQIK</sequence>
<comment type="caution">
    <text evidence="1">The sequence shown here is derived from an EMBL/GenBank/DDBJ whole genome shotgun (WGS) entry which is preliminary data.</text>
</comment>
<evidence type="ECO:0008006" key="3">
    <source>
        <dbReference type="Google" id="ProtNLM"/>
    </source>
</evidence>
<organism evidence="1 2">
    <name type="scientific">Pedobacter gandavensis</name>
    <dbReference type="NCBI Taxonomy" id="2679963"/>
    <lineage>
        <taxon>Bacteria</taxon>
        <taxon>Pseudomonadati</taxon>
        <taxon>Bacteroidota</taxon>
        <taxon>Sphingobacteriia</taxon>
        <taxon>Sphingobacteriales</taxon>
        <taxon>Sphingobacteriaceae</taxon>
        <taxon>Pedobacter</taxon>
    </lineage>
</organism>
<keyword evidence="2" id="KW-1185">Reference proteome</keyword>
<evidence type="ECO:0000313" key="1">
    <source>
        <dbReference type="EMBL" id="MBB2149186.1"/>
    </source>
</evidence>
<evidence type="ECO:0000313" key="2">
    <source>
        <dbReference type="Proteomes" id="UP000636110"/>
    </source>
</evidence>
<reference evidence="1 2" key="1">
    <citation type="submission" date="2019-11" db="EMBL/GenBank/DDBJ databases">
        <title>Description of Pedobacter sp. LMG 31462T.</title>
        <authorList>
            <person name="Carlier A."/>
            <person name="Qi S."/>
            <person name="Vandamme P."/>
        </authorList>
    </citation>
    <scope>NUCLEOTIDE SEQUENCE [LARGE SCALE GENOMIC DNA]</scope>
    <source>
        <strain evidence="1 2">LMG 31462</strain>
    </source>
</reference>
<name>A0ABR6EVG7_9SPHI</name>
<gene>
    <name evidence="1" type="ORF">GM920_09725</name>
</gene>
<protein>
    <recommendedName>
        <fullName evidence="3">HK97 gp10 family phage protein</fullName>
    </recommendedName>
</protein>
<accession>A0ABR6EVG7</accession>
<dbReference type="RefSeq" id="WP_182956354.1">
    <property type="nucleotide sequence ID" value="NZ_WNXC01000002.1"/>
</dbReference>
<dbReference type="EMBL" id="WNXC01000002">
    <property type="protein sequence ID" value="MBB2149186.1"/>
    <property type="molecule type" value="Genomic_DNA"/>
</dbReference>